<dbReference type="RefSeq" id="WP_116725716.1">
    <property type="nucleotide sequence ID" value="NZ_QCZI01000019.1"/>
</dbReference>
<comment type="caution">
    <text evidence="2">The sequence shown here is derived from an EMBL/GenBank/DDBJ whole genome shotgun (WGS) entry which is preliminary data.</text>
</comment>
<feature type="transmembrane region" description="Helical" evidence="1">
    <location>
        <begin position="71"/>
        <end position="89"/>
    </location>
</feature>
<reference evidence="2 3" key="1">
    <citation type="submission" date="2018-04" db="EMBL/GenBank/DDBJ databases">
        <title>Flavobacterium sp. nov., isolated from glacier ice.</title>
        <authorList>
            <person name="Liu Q."/>
            <person name="Xin Y.-H."/>
        </authorList>
    </citation>
    <scope>NUCLEOTIDE SEQUENCE [LARGE SCALE GENOMIC DNA]</scope>
    <source>
        <strain evidence="2 3">RB1R5</strain>
    </source>
</reference>
<dbReference type="OrthoDB" id="1362378at2"/>
<evidence type="ECO:0000313" key="2">
    <source>
        <dbReference type="EMBL" id="PWA04109.1"/>
    </source>
</evidence>
<evidence type="ECO:0000256" key="1">
    <source>
        <dbReference type="SAM" id="Phobius"/>
    </source>
</evidence>
<gene>
    <name evidence="2" type="ORF">DB895_12555</name>
</gene>
<name>A0A2U1JGH4_9FLAO</name>
<keyword evidence="3" id="KW-1185">Reference proteome</keyword>
<keyword evidence="1" id="KW-1133">Transmembrane helix</keyword>
<proteinExistence type="predicted"/>
<keyword evidence="1" id="KW-0812">Transmembrane</keyword>
<dbReference type="AlphaFoldDB" id="A0A2U1JGH4"/>
<accession>A0A2U1JGH4</accession>
<sequence>MKKTDLLIGALIGIITSAIGSYLFMEFFTGYTFIEGIQIMKFEGKLGKIITLGSILNIAIFFILLKFDKEIMARGVVLGTLILTIITLFV</sequence>
<protein>
    <submittedName>
        <fullName evidence="2">Uncharacterized protein</fullName>
    </submittedName>
</protein>
<keyword evidence="1" id="KW-0472">Membrane</keyword>
<feature type="transmembrane region" description="Helical" evidence="1">
    <location>
        <begin position="6"/>
        <end position="25"/>
    </location>
</feature>
<evidence type="ECO:0000313" key="3">
    <source>
        <dbReference type="Proteomes" id="UP000245449"/>
    </source>
</evidence>
<dbReference type="EMBL" id="QCZI01000019">
    <property type="protein sequence ID" value="PWA04109.1"/>
    <property type="molecule type" value="Genomic_DNA"/>
</dbReference>
<organism evidence="2 3">
    <name type="scientific">Flavobacterium psychrotolerans</name>
    <dbReference type="NCBI Taxonomy" id="2169410"/>
    <lineage>
        <taxon>Bacteria</taxon>
        <taxon>Pseudomonadati</taxon>
        <taxon>Bacteroidota</taxon>
        <taxon>Flavobacteriia</taxon>
        <taxon>Flavobacteriales</taxon>
        <taxon>Flavobacteriaceae</taxon>
        <taxon>Flavobacterium</taxon>
    </lineage>
</organism>
<dbReference type="Proteomes" id="UP000245449">
    <property type="component" value="Unassembled WGS sequence"/>
</dbReference>
<feature type="transmembrane region" description="Helical" evidence="1">
    <location>
        <begin position="46"/>
        <end position="65"/>
    </location>
</feature>